<name>A0ABR8XE64_9BACL</name>
<dbReference type="Proteomes" id="UP000640930">
    <property type="component" value="Unassembled WGS sequence"/>
</dbReference>
<comment type="caution">
    <text evidence="1">The sequence shown here is derived from an EMBL/GenBank/DDBJ whole genome shotgun (WGS) entry which is preliminary data.</text>
</comment>
<dbReference type="Pfam" id="PF14106">
    <property type="entry name" value="DUF4279"/>
    <property type="match status" value="1"/>
</dbReference>
<sequence length="94" mass="10940">MGNRTGTVELLYDDDEDKQIFESLIAPLKSKIALINKYRKQYHLTCIFFVHYIFYDAQTPGMRLDPSVISFANSMEAIIDVYIDNELTLEEELI</sequence>
<keyword evidence="2" id="KW-1185">Reference proteome</keyword>
<evidence type="ECO:0000313" key="1">
    <source>
        <dbReference type="EMBL" id="MBD8027509.1"/>
    </source>
</evidence>
<accession>A0ABR8XE64</accession>
<protein>
    <submittedName>
        <fullName evidence="1">DUF4279 domain-containing protein</fullName>
    </submittedName>
</protein>
<dbReference type="RefSeq" id="WP_191707926.1">
    <property type="nucleotide sequence ID" value="NZ_JACSQA010000019.1"/>
</dbReference>
<dbReference type="EMBL" id="JACSQA010000019">
    <property type="protein sequence ID" value="MBD8027509.1"/>
    <property type="molecule type" value="Genomic_DNA"/>
</dbReference>
<reference evidence="1 2" key="1">
    <citation type="submission" date="2020-08" db="EMBL/GenBank/DDBJ databases">
        <title>A Genomic Blueprint of the Chicken Gut Microbiome.</title>
        <authorList>
            <person name="Gilroy R."/>
            <person name="Ravi A."/>
            <person name="Getino M."/>
            <person name="Pursley I."/>
            <person name="Horton D.L."/>
            <person name="Alikhan N.-F."/>
            <person name="Baker D."/>
            <person name="Gharbi K."/>
            <person name="Hall N."/>
            <person name="Watson M."/>
            <person name="Adriaenssens E.M."/>
            <person name="Foster-Nyarko E."/>
            <person name="Jarju S."/>
            <person name="Secka A."/>
            <person name="Antonio M."/>
            <person name="Oren A."/>
            <person name="Chaudhuri R."/>
            <person name="La Ragione R.M."/>
            <person name="Hildebrand F."/>
            <person name="Pallen M.J."/>
        </authorList>
    </citation>
    <scope>NUCLEOTIDE SEQUENCE [LARGE SCALE GENOMIC DNA]</scope>
    <source>
        <strain evidence="1 2">Re31</strain>
    </source>
</reference>
<gene>
    <name evidence="1" type="ORF">H9636_12680</name>
</gene>
<evidence type="ECO:0000313" key="2">
    <source>
        <dbReference type="Proteomes" id="UP000640930"/>
    </source>
</evidence>
<organism evidence="1 2">
    <name type="scientific">Ureibacillus galli</name>
    <dbReference type="NCBI Taxonomy" id="2762222"/>
    <lineage>
        <taxon>Bacteria</taxon>
        <taxon>Bacillati</taxon>
        <taxon>Bacillota</taxon>
        <taxon>Bacilli</taxon>
        <taxon>Bacillales</taxon>
        <taxon>Caryophanaceae</taxon>
        <taxon>Ureibacillus</taxon>
    </lineage>
</organism>
<dbReference type="InterPro" id="IPR025459">
    <property type="entry name" value="DUF4279"/>
</dbReference>
<proteinExistence type="predicted"/>